<comment type="subcellular location">
    <subcellularLocation>
        <location evidence="1">Cell membrane</location>
        <topology evidence="1">Multi-pass membrane protein</topology>
    </subcellularLocation>
</comment>
<comment type="cofactor">
    <cofactor evidence="18">
        <name>Mg(2+)</name>
        <dbReference type="ChEBI" id="CHEBI:18420"/>
    </cofactor>
    <text evidence="18">Mn(2+), Zn(2+), Cd(2+) and Co(2+) support activity to lesser extents.</text>
</comment>
<protein>
    <submittedName>
        <fullName evidence="20">Diacylglycerol kinase (ATP dependent)</fullName>
        <ecNumber evidence="20">2.7.1.107</ecNumber>
    </submittedName>
</protein>
<comment type="caution">
    <text evidence="20">The sequence shown here is derived from an EMBL/GenBank/DDBJ whole genome shotgun (WGS) entry which is preliminary data.</text>
</comment>
<dbReference type="Proteomes" id="UP000031938">
    <property type="component" value="Unassembled WGS sequence"/>
</dbReference>
<evidence type="ECO:0000256" key="19">
    <source>
        <dbReference type="SAM" id="Phobius"/>
    </source>
</evidence>
<dbReference type="GO" id="GO:0046872">
    <property type="term" value="F:metal ion binding"/>
    <property type="evidence" value="ECO:0007669"/>
    <property type="project" value="UniProtKB-KW"/>
</dbReference>
<feature type="binding site" evidence="16">
    <location>
        <position position="5"/>
    </location>
    <ligand>
        <name>substrate</name>
    </ligand>
</feature>
<feature type="binding site" evidence="17">
    <location>
        <position position="12"/>
    </location>
    <ligand>
        <name>ATP</name>
        <dbReference type="ChEBI" id="CHEBI:30616"/>
    </ligand>
</feature>
<feature type="transmembrane region" description="Helical" evidence="19">
    <location>
        <begin position="92"/>
        <end position="117"/>
    </location>
</feature>
<dbReference type="Gene3D" id="1.10.287.3610">
    <property type="match status" value="1"/>
</dbReference>
<keyword evidence="14" id="KW-1208">Phospholipid metabolism</keyword>
<feature type="binding site" evidence="18">
    <location>
        <position position="72"/>
    </location>
    <ligand>
        <name>a divalent metal cation</name>
        <dbReference type="ChEBI" id="CHEBI:60240"/>
    </ligand>
</feature>
<dbReference type="PATRIC" id="fig|889306.3.peg.3425"/>
<evidence type="ECO:0000256" key="13">
    <source>
        <dbReference type="ARBA" id="ARBA00023209"/>
    </source>
</evidence>
<keyword evidence="3" id="KW-1003">Cell membrane</keyword>
<evidence type="ECO:0000256" key="11">
    <source>
        <dbReference type="ARBA" id="ARBA00023098"/>
    </source>
</evidence>
<evidence type="ECO:0000313" key="20">
    <source>
        <dbReference type="EMBL" id="KIL44444.1"/>
    </source>
</evidence>
<dbReference type="PANTHER" id="PTHR34299:SF1">
    <property type="entry name" value="DIACYLGLYCEROL KINASE"/>
    <property type="match status" value="1"/>
</dbReference>
<dbReference type="GO" id="GO:0004143">
    <property type="term" value="F:ATP-dependent diacylglycerol kinase activity"/>
    <property type="evidence" value="ECO:0007669"/>
    <property type="project" value="UniProtKB-EC"/>
</dbReference>
<dbReference type="OrthoDB" id="9789934at2"/>
<keyword evidence="12 19" id="KW-0472">Membrane</keyword>
<dbReference type="PROSITE" id="PS01069">
    <property type="entry name" value="DAGK_PROKAR"/>
    <property type="match status" value="1"/>
</dbReference>
<keyword evidence="4" id="KW-0444">Lipid biosynthesis</keyword>
<keyword evidence="7 17" id="KW-0547">Nucleotide-binding</keyword>
<dbReference type="CDD" id="cd14265">
    <property type="entry name" value="UDPK_IM_like"/>
    <property type="match status" value="1"/>
</dbReference>
<keyword evidence="18" id="KW-0460">Magnesium</keyword>
<evidence type="ECO:0000256" key="2">
    <source>
        <dbReference type="ARBA" id="ARBA00005967"/>
    </source>
</evidence>
<feature type="binding site" evidence="17">
    <location>
        <begin position="81"/>
        <end position="83"/>
    </location>
    <ligand>
        <name>ATP</name>
        <dbReference type="ChEBI" id="CHEBI:30616"/>
    </ligand>
</feature>
<evidence type="ECO:0000256" key="14">
    <source>
        <dbReference type="ARBA" id="ARBA00023264"/>
    </source>
</evidence>
<feature type="binding site" evidence="17">
    <location>
        <position position="24"/>
    </location>
    <ligand>
        <name>ATP</name>
        <dbReference type="ChEBI" id="CHEBI:30616"/>
    </ligand>
</feature>
<organism evidence="20 21">
    <name type="scientific">Jeotgalibacillus soli</name>
    <dbReference type="NCBI Taxonomy" id="889306"/>
    <lineage>
        <taxon>Bacteria</taxon>
        <taxon>Bacillati</taxon>
        <taxon>Bacillota</taxon>
        <taxon>Bacilli</taxon>
        <taxon>Bacillales</taxon>
        <taxon>Caryophanaceae</taxon>
        <taxon>Jeotgalibacillus</taxon>
    </lineage>
</organism>
<keyword evidence="11" id="KW-0443">Lipid metabolism</keyword>
<keyword evidence="8 20" id="KW-0418">Kinase</keyword>
<evidence type="ECO:0000256" key="8">
    <source>
        <dbReference type="ARBA" id="ARBA00022777"/>
    </source>
</evidence>
<gene>
    <name evidence="20" type="ORF">KP78_34080</name>
</gene>
<feature type="active site" description="Proton acceptor" evidence="15">
    <location>
        <position position="65"/>
    </location>
</feature>
<name>A0A0C2RRR7_9BACL</name>
<evidence type="ECO:0000256" key="1">
    <source>
        <dbReference type="ARBA" id="ARBA00004651"/>
    </source>
</evidence>
<dbReference type="GO" id="GO:0005524">
    <property type="term" value="F:ATP binding"/>
    <property type="evidence" value="ECO:0007669"/>
    <property type="project" value="UniProtKB-KW"/>
</dbReference>
<evidence type="ECO:0000256" key="10">
    <source>
        <dbReference type="ARBA" id="ARBA00022989"/>
    </source>
</evidence>
<evidence type="ECO:0000256" key="16">
    <source>
        <dbReference type="PIRSR" id="PIRSR600829-2"/>
    </source>
</evidence>
<keyword evidence="5 20" id="KW-0808">Transferase</keyword>
<evidence type="ECO:0000313" key="21">
    <source>
        <dbReference type="Proteomes" id="UP000031938"/>
    </source>
</evidence>
<evidence type="ECO:0000256" key="5">
    <source>
        <dbReference type="ARBA" id="ARBA00022679"/>
    </source>
</evidence>
<evidence type="ECO:0000256" key="18">
    <source>
        <dbReference type="PIRSR" id="PIRSR600829-4"/>
    </source>
</evidence>
<dbReference type="PANTHER" id="PTHR34299">
    <property type="entry name" value="DIACYLGLYCEROL KINASE"/>
    <property type="match status" value="1"/>
</dbReference>
<keyword evidence="10 19" id="KW-1133">Transmembrane helix</keyword>
<dbReference type="RefSeq" id="WP_041090307.1">
    <property type="nucleotide sequence ID" value="NZ_JXRP01000019.1"/>
</dbReference>
<reference evidence="20 21" key="1">
    <citation type="submission" date="2015-01" db="EMBL/GenBank/DDBJ databases">
        <title>Genome sequencing of Jeotgalibacillus soli.</title>
        <authorList>
            <person name="Goh K.M."/>
            <person name="Chan K.-G."/>
            <person name="Yaakop A.S."/>
            <person name="Ee R."/>
            <person name="Gan H.M."/>
            <person name="Chan C.S."/>
        </authorList>
    </citation>
    <scope>NUCLEOTIDE SEQUENCE [LARGE SCALE GENOMIC DNA]</scope>
    <source>
        <strain evidence="20 21">P9</strain>
    </source>
</reference>
<keyword evidence="13" id="KW-0594">Phospholipid biosynthesis</keyword>
<dbReference type="AlphaFoldDB" id="A0A0C2RRR7"/>
<dbReference type="Pfam" id="PF01219">
    <property type="entry name" value="DAGK_prokar"/>
    <property type="match status" value="1"/>
</dbReference>
<accession>A0A0C2RRR7</accession>
<keyword evidence="21" id="KW-1185">Reference proteome</keyword>
<keyword evidence="9 17" id="KW-0067">ATP-binding</keyword>
<dbReference type="InterPro" id="IPR000829">
    <property type="entry name" value="DAGK"/>
</dbReference>
<evidence type="ECO:0000256" key="9">
    <source>
        <dbReference type="ARBA" id="ARBA00022840"/>
    </source>
</evidence>
<sequence length="124" mass="14043">MDYERLVASFKYAWQGIVDVWQNEQNFRIHACVALTMVVLGFVFSLNAIEWLFVILAITGVLSTELMNTAVERSVDLITREQHPLAKRAKDASAAAVLIYACMAFIVGIVIFVPKIIKWCLVFF</sequence>
<proteinExistence type="inferred from homology"/>
<evidence type="ECO:0000256" key="17">
    <source>
        <dbReference type="PIRSR" id="PIRSR600829-3"/>
    </source>
</evidence>
<evidence type="ECO:0000256" key="3">
    <source>
        <dbReference type="ARBA" id="ARBA00022475"/>
    </source>
</evidence>
<dbReference type="InterPro" id="IPR033717">
    <property type="entry name" value="UDPK"/>
</dbReference>
<comment type="similarity">
    <text evidence="2">Belongs to the bacterial diacylglycerol kinase family.</text>
</comment>
<dbReference type="EMBL" id="JXRP01000019">
    <property type="protein sequence ID" value="KIL44444.1"/>
    <property type="molecule type" value="Genomic_DNA"/>
</dbReference>
<feature type="binding site" evidence="17">
    <location>
        <position position="72"/>
    </location>
    <ligand>
        <name>ATP</name>
        <dbReference type="ChEBI" id="CHEBI:30616"/>
    </ligand>
</feature>
<evidence type="ECO:0000256" key="15">
    <source>
        <dbReference type="PIRSR" id="PIRSR600829-1"/>
    </source>
</evidence>
<evidence type="ECO:0000256" key="4">
    <source>
        <dbReference type="ARBA" id="ARBA00022516"/>
    </source>
</evidence>
<evidence type="ECO:0000256" key="6">
    <source>
        <dbReference type="ARBA" id="ARBA00022692"/>
    </source>
</evidence>
<evidence type="ECO:0000256" key="7">
    <source>
        <dbReference type="ARBA" id="ARBA00022741"/>
    </source>
</evidence>
<keyword evidence="6 19" id="KW-0812">Transmembrane</keyword>
<dbReference type="GO" id="GO:0008654">
    <property type="term" value="P:phospholipid biosynthetic process"/>
    <property type="evidence" value="ECO:0007669"/>
    <property type="project" value="UniProtKB-KW"/>
</dbReference>
<dbReference type="GO" id="GO:0005886">
    <property type="term" value="C:plasma membrane"/>
    <property type="evidence" value="ECO:0007669"/>
    <property type="project" value="UniProtKB-SubCell"/>
</dbReference>
<feature type="binding site" evidence="17">
    <location>
        <position position="5"/>
    </location>
    <ligand>
        <name>ATP</name>
        <dbReference type="ChEBI" id="CHEBI:30616"/>
    </ligand>
</feature>
<evidence type="ECO:0000256" key="12">
    <source>
        <dbReference type="ARBA" id="ARBA00023136"/>
    </source>
</evidence>
<dbReference type="InterPro" id="IPR036945">
    <property type="entry name" value="DAGK_sf"/>
</dbReference>
<feature type="binding site" evidence="18">
    <location>
        <position position="24"/>
    </location>
    <ligand>
        <name>a divalent metal cation</name>
        <dbReference type="ChEBI" id="CHEBI:60240"/>
    </ligand>
</feature>
<feature type="binding site" evidence="17">
    <location>
        <begin position="90"/>
        <end position="91"/>
    </location>
    <ligand>
        <name>ATP</name>
        <dbReference type="ChEBI" id="CHEBI:30616"/>
    </ligand>
</feature>
<dbReference type="STRING" id="889306.KP78_34080"/>
<feature type="binding site" evidence="16">
    <location>
        <position position="65"/>
    </location>
    <ligand>
        <name>substrate</name>
    </ligand>
</feature>
<keyword evidence="18" id="KW-0479">Metal-binding</keyword>
<dbReference type="EC" id="2.7.1.107" evidence="20"/>